<keyword evidence="2" id="KW-0805">Transcription regulation</keyword>
<dbReference type="PROSITE" id="PS50931">
    <property type="entry name" value="HTH_LYSR"/>
    <property type="match status" value="1"/>
</dbReference>
<dbReference type="PANTHER" id="PTHR30346">
    <property type="entry name" value="TRANSCRIPTIONAL DUAL REGULATOR HCAR-RELATED"/>
    <property type="match status" value="1"/>
</dbReference>
<dbReference type="PANTHER" id="PTHR30346:SF17">
    <property type="entry name" value="LYSR FAMILY TRANSCRIPTIONAL REGULATOR"/>
    <property type="match status" value="1"/>
</dbReference>
<dbReference type="Proteomes" id="UP001250791">
    <property type="component" value="Unassembled WGS sequence"/>
</dbReference>
<keyword evidence="7" id="KW-1185">Reference proteome</keyword>
<keyword evidence="3 6" id="KW-0238">DNA-binding</keyword>
<name>A0ABU1SXS2_9HYPH</name>
<gene>
    <name evidence="6" type="ORF">J2W52_005409</name>
</gene>
<dbReference type="EMBL" id="JAVDUP010000010">
    <property type="protein sequence ID" value="MDR6903776.1"/>
    <property type="molecule type" value="Genomic_DNA"/>
</dbReference>
<evidence type="ECO:0000256" key="4">
    <source>
        <dbReference type="ARBA" id="ARBA00023163"/>
    </source>
</evidence>
<dbReference type="Pfam" id="PF00126">
    <property type="entry name" value="HTH_1"/>
    <property type="match status" value="1"/>
</dbReference>
<reference evidence="6 7" key="1">
    <citation type="submission" date="2023-07" db="EMBL/GenBank/DDBJ databases">
        <title>Sorghum-associated microbial communities from plants grown in Nebraska, USA.</title>
        <authorList>
            <person name="Schachtman D."/>
        </authorList>
    </citation>
    <scope>NUCLEOTIDE SEQUENCE [LARGE SCALE GENOMIC DNA]</scope>
    <source>
        <strain evidence="6 7">3199</strain>
    </source>
</reference>
<dbReference type="Gene3D" id="1.10.10.10">
    <property type="entry name" value="Winged helix-like DNA-binding domain superfamily/Winged helix DNA-binding domain"/>
    <property type="match status" value="1"/>
</dbReference>
<dbReference type="SUPFAM" id="SSF46785">
    <property type="entry name" value="Winged helix' DNA-binding domain"/>
    <property type="match status" value="1"/>
</dbReference>
<comment type="caution">
    <text evidence="6">The sequence shown here is derived from an EMBL/GenBank/DDBJ whole genome shotgun (WGS) entry which is preliminary data.</text>
</comment>
<dbReference type="PRINTS" id="PR00039">
    <property type="entry name" value="HTHLYSR"/>
</dbReference>
<evidence type="ECO:0000256" key="3">
    <source>
        <dbReference type="ARBA" id="ARBA00023125"/>
    </source>
</evidence>
<protein>
    <submittedName>
        <fullName evidence="6">DNA-binding transcriptional LysR family regulator</fullName>
    </submittedName>
</protein>
<dbReference type="GO" id="GO:0003677">
    <property type="term" value="F:DNA binding"/>
    <property type="evidence" value="ECO:0007669"/>
    <property type="project" value="UniProtKB-KW"/>
</dbReference>
<dbReference type="SUPFAM" id="SSF53850">
    <property type="entry name" value="Periplasmic binding protein-like II"/>
    <property type="match status" value="1"/>
</dbReference>
<dbReference type="Gene3D" id="3.40.190.10">
    <property type="entry name" value="Periplasmic binding protein-like II"/>
    <property type="match status" value="2"/>
</dbReference>
<dbReference type="InterPro" id="IPR000847">
    <property type="entry name" value="LysR_HTH_N"/>
</dbReference>
<dbReference type="InterPro" id="IPR036390">
    <property type="entry name" value="WH_DNA-bd_sf"/>
</dbReference>
<evidence type="ECO:0000256" key="1">
    <source>
        <dbReference type="ARBA" id="ARBA00009437"/>
    </source>
</evidence>
<dbReference type="RefSeq" id="WP_310235270.1">
    <property type="nucleotide sequence ID" value="NZ_JAVDUP010000010.1"/>
</dbReference>
<keyword evidence="4" id="KW-0804">Transcription</keyword>
<evidence type="ECO:0000256" key="2">
    <source>
        <dbReference type="ARBA" id="ARBA00023015"/>
    </source>
</evidence>
<evidence type="ECO:0000313" key="7">
    <source>
        <dbReference type="Proteomes" id="UP001250791"/>
    </source>
</evidence>
<accession>A0ABU1SXS2</accession>
<proteinExistence type="inferred from homology"/>
<organism evidence="6 7">
    <name type="scientific">Rhizobium miluonense</name>
    <dbReference type="NCBI Taxonomy" id="411945"/>
    <lineage>
        <taxon>Bacteria</taxon>
        <taxon>Pseudomonadati</taxon>
        <taxon>Pseudomonadota</taxon>
        <taxon>Alphaproteobacteria</taxon>
        <taxon>Hyphomicrobiales</taxon>
        <taxon>Rhizobiaceae</taxon>
        <taxon>Rhizobium/Agrobacterium group</taxon>
        <taxon>Rhizobium</taxon>
    </lineage>
</organism>
<comment type="similarity">
    <text evidence="1">Belongs to the LysR transcriptional regulatory family.</text>
</comment>
<dbReference type="Pfam" id="PF03466">
    <property type="entry name" value="LysR_substrate"/>
    <property type="match status" value="1"/>
</dbReference>
<evidence type="ECO:0000259" key="5">
    <source>
        <dbReference type="PROSITE" id="PS50931"/>
    </source>
</evidence>
<dbReference type="InterPro" id="IPR036388">
    <property type="entry name" value="WH-like_DNA-bd_sf"/>
</dbReference>
<evidence type="ECO:0000313" key="6">
    <source>
        <dbReference type="EMBL" id="MDR6903776.1"/>
    </source>
</evidence>
<dbReference type="InterPro" id="IPR005119">
    <property type="entry name" value="LysR_subst-bd"/>
</dbReference>
<feature type="domain" description="HTH lysR-type" evidence="5">
    <location>
        <begin position="1"/>
        <end position="58"/>
    </location>
</feature>
<sequence length="302" mass="33850">MELRQLRYFLAVAKQLNFTRAAAEVHIAQPPLSRQITKLEDELGVLLFERSQRGLKLTTAGTFFEERALEILDRVERTKSDTAALSTKSRRPFKIGFDSSLLYGRAPRVFRFLRDRYPQYEFQYADVPSPEQARALRNGLIEFTLGRAAVNDDQISQVTLRHDPFLIAVETDHPAYRGGGEGIRIADMKRETLILYGERTTTSLQDPVLRFLDHIQFRPAETIWIPDLPAALGLVAGGLGFSIVPSASSLMRGHDVSYAPIADDGASSPVVLSTMKGKHVEIIKMILAETKRLRDADAARIL</sequence>